<dbReference type="InterPro" id="IPR040527">
    <property type="entry name" value="Beta-sand_Porphyrn"/>
</dbReference>
<reference evidence="7" key="1">
    <citation type="submission" date="2021-01" db="EMBL/GenBank/DDBJ databases">
        <title>Modified the classification status of verrucomicrobia.</title>
        <authorList>
            <person name="Feng X."/>
        </authorList>
    </citation>
    <scope>NUCLEOTIDE SEQUENCE</scope>
    <source>
        <strain evidence="7">KCTC 12986</strain>
    </source>
</reference>
<dbReference type="GO" id="GO:0046872">
    <property type="term" value="F:metal ion binding"/>
    <property type="evidence" value="ECO:0007669"/>
    <property type="project" value="UniProtKB-KW"/>
</dbReference>
<dbReference type="SUPFAM" id="SSF53649">
    <property type="entry name" value="Alkaline phosphatase-like"/>
    <property type="match status" value="1"/>
</dbReference>
<protein>
    <submittedName>
        <fullName evidence="7">Sulfatase-like hydrolase/transferase</fullName>
    </submittedName>
</protein>
<accession>A0A934VKY1</accession>
<keyword evidence="3 7" id="KW-0378">Hydrolase</keyword>
<evidence type="ECO:0000256" key="1">
    <source>
        <dbReference type="ARBA" id="ARBA00008779"/>
    </source>
</evidence>
<dbReference type="InterPro" id="IPR050738">
    <property type="entry name" value="Sulfatase"/>
</dbReference>
<evidence type="ECO:0000256" key="4">
    <source>
        <dbReference type="ARBA" id="ARBA00022837"/>
    </source>
</evidence>
<dbReference type="InterPro" id="IPR017850">
    <property type="entry name" value="Alkaline_phosphatase_core_sf"/>
</dbReference>
<dbReference type="SUPFAM" id="SSF51445">
    <property type="entry name" value="(Trans)glycosidases"/>
    <property type="match status" value="1"/>
</dbReference>
<organism evidence="7 8">
    <name type="scientific">Roseibacillus ishigakijimensis</name>
    <dbReference type="NCBI Taxonomy" id="454146"/>
    <lineage>
        <taxon>Bacteria</taxon>
        <taxon>Pseudomonadati</taxon>
        <taxon>Verrucomicrobiota</taxon>
        <taxon>Verrucomicrobiia</taxon>
        <taxon>Verrucomicrobiales</taxon>
        <taxon>Verrucomicrobiaceae</taxon>
        <taxon>Roseibacillus</taxon>
    </lineage>
</organism>
<keyword evidence="8" id="KW-1185">Reference proteome</keyword>
<dbReference type="EMBL" id="JAENIO010000002">
    <property type="protein sequence ID" value="MBK1832652.1"/>
    <property type="molecule type" value="Genomic_DNA"/>
</dbReference>
<dbReference type="PANTHER" id="PTHR42693">
    <property type="entry name" value="ARYLSULFATASE FAMILY MEMBER"/>
    <property type="match status" value="1"/>
</dbReference>
<dbReference type="InterPro" id="IPR000917">
    <property type="entry name" value="Sulfatase_N"/>
</dbReference>
<dbReference type="PANTHER" id="PTHR42693:SF33">
    <property type="entry name" value="ARYLSULFATASE"/>
    <property type="match status" value="1"/>
</dbReference>
<dbReference type="Proteomes" id="UP000604083">
    <property type="component" value="Unassembled WGS sequence"/>
</dbReference>
<dbReference type="GO" id="GO:0004065">
    <property type="term" value="F:arylsulfatase activity"/>
    <property type="evidence" value="ECO:0007669"/>
    <property type="project" value="TreeGrafter"/>
</dbReference>
<dbReference type="CDD" id="cd21510">
    <property type="entry name" value="agarase_cat"/>
    <property type="match status" value="1"/>
</dbReference>
<name>A0A934VKY1_9BACT</name>
<feature type="domain" description="Sulfatase N-terminal" evidence="5">
    <location>
        <begin position="21"/>
        <end position="363"/>
    </location>
</feature>
<proteinExistence type="inferred from homology"/>
<dbReference type="Gene3D" id="2.60.120.1200">
    <property type="match status" value="1"/>
</dbReference>
<dbReference type="InterPro" id="IPR024607">
    <property type="entry name" value="Sulfatase_CS"/>
</dbReference>
<comment type="caution">
    <text evidence="7">The sequence shown here is derived from an EMBL/GenBank/DDBJ whole genome shotgun (WGS) entry which is preliminary data.</text>
</comment>
<dbReference type="Pfam" id="PF18206">
    <property type="entry name" value="Porphyrn_cat_1"/>
    <property type="match status" value="1"/>
</dbReference>
<evidence type="ECO:0000259" key="6">
    <source>
        <dbReference type="Pfam" id="PF18206"/>
    </source>
</evidence>
<dbReference type="Gene3D" id="3.40.720.10">
    <property type="entry name" value="Alkaline Phosphatase, subunit A"/>
    <property type="match status" value="2"/>
</dbReference>
<evidence type="ECO:0000256" key="2">
    <source>
        <dbReference type="ARBA" id="ARBA00022723"/>
    </source>
</evidence>
<comment type="similarity">
    <text evidence="1">Belongs to the sulfatase family.</text>
</comment>
<sequence length="1162" mass="130426">MRVLVFFLLLVGSLAARDRRPNVIFIITDDQRREQLGYLEGKSFTPHLDRLAREGADFQNSYTSSTVCTPSRYTCLTGRYPSRSTAPQFLQDITPEGTTQVYFNTHLEKDRPNLPKALQAAGYTTGLVGKWHVGHQAKLEHAIPPNSDPRDSAVRKVLQDNQNKLCADLAEHGFDHVSRVYAGNPLDSKSLRNTGLAHHNMEWITEGALAFIEANRDNPFFLYFSTTLPHSPSPLEGMESDPRSTPVGLLENAPAPEGMPSREEIFRRVTQEAGLPRERAPDTWLDAGIGAILQKIENLGLSEDTLIIYFNDHGMELASKSSLYQGALRTPSSAYWPGTISPQKPEELVSNVDIAPTILEACGAKPLPGMTLDGASYLPLLRGEKVKWRKEVYAEIGFTRALVTKDWKYLAFRLPPSQQPEEDEGWRQQVAELAAIKERHPWVTWEPDPSAKVSHVGGPPGGNFLIRLTMKAKPPYLTNYYAPDQLYHLASDPSETTNLANEEEHRERLQDLQQALQRKLRELPGTFGELKPTEVAHITIHPQITRAIEGESTLQRERYFGICDPGARFPQRVGNRERYRYLVDELDINFGRSLGPVKWQVRRLPKEIEDTGNPGRADLAKVTRFLQAHPPQEERQLQKDFPQGLDVIAHGSPGGYPDFMGNWRPESLQDQPQKKGAFGIPANSQAAAEFAATVFKYGYDDFTRPRYFEPINEPSWQFLAEPERMARWHLETRAAFRAAGLETLVGGPCHATGYLWSRQYQGFKGMKGFIDATRGELDFYSFHVYDYYRWDGDKLAGTMVTGLPFEGVLDLYGAYTRQQFGKTIPLAISEHGGYLGGDSWVTLDKVARAHGITSENPARDRQVRSIQEFCLVTSAARNTLTFMDHPQLVLKAVPFMLLETSSWDPEYYAVLYTKKGFAKDSPELVPTAVQHFHQLFRGVRGERVWADNPDPDVITRVVRDGTKLFIMMHNQADLPAPVELTLPVPEAVVLRRLSRRPNLTPHYREEAATLRDLTLAPQETVVAICHYPAPLAEKSRWNERTYYGDKVLLPAPALQPVALSVDQPERALRATLRIGFSRPVEAGKELVLHFNGRPLALPVEDAAPRLEQPQDHGYATTRMVSLDPAWLKDQNEVKLAFADGGAGTVGSVALRVAYPAPQAGQE</sequence>
<keyword evidence="2" id="KW-0479">Metal-binding</keyword>
<dbReference type="InterPro" id="IPR017853">
    <property type="entry name" value="GH"/>
</dbReference>
<evidence type="ECO:0000256" key="3">
    <source>
        <dbReference type="ARBA" id="ARBA00022801"/>
    </source>
</evidence>
<evidence type="ECO:0000313" key="8">
    <source>
        <dbReference type="Proteomes" id="UP000604083"/>
    </source>
</evidence>
<evidence type="ECO:0000259" key="5">
    <source>
        <dbReference type="Pfam" id="PF00884"/>
    </source>
</evidence>
<dbReference type="Gene3D" id="3.20.20.80">
    <property type="entry name" value="Glycosidases"/>
    <property type="match status" value="1"/>
</dbReference>
<dbReference type="AlphaFoldDB" id="A0A934VKY1"/>
<gene>
    <name evidence="7" type="ORF">JIN78_01150</name>
</gene>
<keyword evidence="4" id="KW-0106">Calcium</keyword>
<dbReference type="PROSITE" id="PS00149">
    <property type="entry name" value="SULFATASE_2"/>
    <property type="match status" value="1"/>
</dbReference>
<dbReference type="Pfam" id="PF00884">
    <property type="entry name" value="Sulfatase"/>
    <property type="match status" value="1"/>
</dbReference>
<evidence type="ECO:0000313" key="7">
    <source>
        <dbReference type="EMBL" id="MBK1832652.1"/>
    </source>
</evidence>
<dbReference type="RefSeq" id="WP_200390086.1">
    <property type="nucleotide sequence ID" value="NZ_JAENIO010000002.1"/>
</dbReference>
<feature type="domain" description="Porphyranase beta-sandwich" evidence="6">
    <location>
        <begin position="952"/>
        <end position="1048"/>
    </location>
</feature>